<gene>
    <name evidence="1" type="ORF">QVH07_10325</name>
</gene>
<evidence type="ECO:0000313" key="2">
    <source>
        <dbReference type="Proteomes" id="UP001171916"/>
    </source>
</evidence>
<keyword evidence="2" id="KW-1185">Reference proteome</keyword>
<comment type="caution">
    <text evidence="1">The sequence shown here is derived from an EMBL/GenBank/DDBJ whole genome shotgun (WGS) entry which is preliminary data.</text>
</comment>
<protein>
    <submittedName>
        <fullName evidence="1">Uncharacterized protein</fullName>
    </submittedName>
</protein>
<accession>A0ABT7YDE0</accession>
<sequence>MFDSRDYPKPLDESIFESWLEQGRESKISYAFLLVIWDEGEQDYLPKFAETRDEIAEYERLGESYGRQALVAAYDLYSEGKIA</sequence>
<dbReference type="Proteomes" id="UP001171916">
    <property type="component" value="Unassembled WGS sequence"/>
</dbReference>
<proteinExistence type="predicted"/>
<evidence type="ECO:0000313" key="1">
    <source>
        <dbReference type="EMBL" id="MDN3204547.1"/>
    </source>
</evidence>
<dbReference type="EMBL" id="JAUEPH010000004">
    <property type="protein sequence ID" value="MDN3204547.1"/>
    <property type="molecule type" value="Genomic_DNA"/>
</dbReference>
<reference evidence="1" key="1">
    <citation type="submission" date="2023-06" db="EMBL/GenBank/DDBJ databases">
        <title>Robiginitalea aurantiacus sp. nov. and Algoriphagus sediminis sp. nov., isolated from coastal sediment.</title>
        <authorList>
            <person name="Zhou Z.Y."/>
            <person name="An J."/>
            <person name="Jia Y.W."/>
            <person name="Du Z.J."/>
        </authorList>
    </citation>
    <scope>NUCLEOTIDE SEQUENCE</scope>
    <source>
        <strain evidence="1">C2-7</strain>
    </source>
</reference>
<organism evidence="1 2">
    <name type="scientific">Algoriphagus sediminis</name>
    <dbReference type="NCBI Taxonomy" id="3057113"/>
    <lineage>
        <taxon>Bacteria</taxon>
        <taxon>Pseudomonadati</taxon>
        <taxon>Bacteroidota</taxon>
        <taxon>Cytophagia</taxon>
        <taxon>Cytophagales</taxon>
        <taxon>Cyclobacteriaceae</taxon>
        <taxon>Algoriphagus</taxon>
    </lineage>
</organism>
<name>A0ABT7YDE0_9BACT</name>